<comment type="caution">
    <text evidence="8">The sequence shown here is derived from an EMBL/GenBank/DDBJ whole genome shotgun (WGS) entry which is preliminary data.</text>
</comment>
<comment type="subcellular location">
    <subcellularLocation>
        <location evidence="1">Cell membrane</location>
        <topology evidence="1">Multi-pass membrane protein</topology>
    </subcellularLocation>
</comment>
<feature type="transmembrane region" description="Helical" evidence="6">
    <location>
        <begin position="133"/>
        <end position="151"/>
    </location>
</feature>
<evidence type="ECO:0000256" key="1">
    <source>
        <dbReference type="ARBA" id="ARBA00004651"/>
    </source>
</evidence>
<evidence type="ECO:0000256" key="3">
    <source>
        <dbReference type="ARBA" id="ARBA00022692"/>
    </source>
</evidence>
<evidence type="ECO:0000256" key="2">
    <source>
        <dbReference type="ARBA" id="ARBA00022475"/>
    </source>
</evidence>
<keyword evidence="4 6" id="KW-1133">Transmembrane helix</keyword>
<dbReference type="EMBL" id="JACHFL010000022">
    <property type="protein sequence ID" value="MBB5365810.1"/>
    <property type="molecule type" value="Genomic_DNA"/>
</dbReference>
<accession>A0A7W8JZ00</accession>
<evidence type="ECO:0000313" key="8">
    <source>
        <dbReference type="EMBL" id="MBB5365810.1"/>
    </source>
</evidence>
<keyword evidence="9" id="KW-1185">Reference proteome</keyword>
<evidence type="ECO:0000256" key="6">
    <source>
        <dbReference type="SAM" id="Phobius"/>
    </source>
</evidence>
<feature type="transmembrane region" description="Helical" evidence="6">
    <location>
        <begin position="190"/>
        <end position="209"/>
    </location>
</feature>
<dbReference type="InterPro" id="IPR037185">
    <property type="entry name" value="EmrE-like"/>
</dbReference>
<feature type="transmembrane region" description="Helical" evidence="6">
    <location>
        <begin position="103"/>
        <end position="124"/>
    </location>
</feature>
<feature type="transmembrane region" description="Helical" evidence="6">
    <location>
        <begin position="229"/>
        <end position="250"/>
    </location>
</feature>
<dbReference type="RefSeq" id="WP_184137611.1">
    <property type="nucleotide sequence ID" value="NZ_JACHFL010000022.1"/>
</dbReference>
<sequence>MLFAATPDARRSVHARLHLALAMLLAGSSVVMTKIVGASLPLFLANALILLPASVVLIGLTWWREGPVRVPPDAWRPLILQALCGIVLFRIFLFYGIPLTSAASAGILTSAVPAVTALLAWLLLRERLGARDIIGVALTALGILVLTVPGASPDAGARPLLGGLFVLGAVFGEASWNVLSRLSGARLSPLAATTVVTTLALLLFLPLAVPEALHFDFSSLTLGDGVALLYYALGATVLAYVLWFAGVRYLSASTAAVYTGWLPVSAVALSALALHERLTLWHALGLACVLCATVVFARSEE</sequence>
<feature type="transmembrane region" description="Helical" evidence="6">
    <location>
        <begin position="157"/>
        <end position="178"/>
    </location>
</feature>
<protein>
    <submittedName>
        <fullName evidence="8">Drug/metabolite transporter (DMT)-like permease</fullName>
    </submittedName>
</protein>
<keyword evidence="5 6" id="KW-0472">Membrane</keyword>
<evidence type="ECO:0000313" key="9">
    <source>
        <dbReference type="Proteomes" id="UP000552709"/>
    </source>
</evidence>
<evidence type="ECO:0000256" key="4">
    <source>
        <dbReference type="ARBA" id="ARBA00022989"/>
    </source>
</evidence>
<dbReference type="InterPro" id="IPR000620">
    <property type="entry name" value="EamA_dom"/>
</dbReference>
<keyword evidence="3 6" id="KW-0812">Transmembrane</keyword>
<feature type="transmembrane region" description="Helical" evidence="6">
    <location>
        <begin position="280"/>
        <end position="297"/>
    </location>
</feature>
<dbReference type="SUPFAM" id="SSF103481">
    <property type="entry name" value="Multidrug resistance efflux transporter EmrE"/>
    <property type="match status" value="2"/>
</dbReference>
<gene>
    <name evidence="8" type="ORF">HNQ08_004936</name>
</gene>
<dbReference type="AlphaFoldDB" id="A0A7W8JZ00"/>
<feature type="domain" description="EamA" evidence="7">
    <location>
        <begin position="19"/>
        <end position="147"/>
    </location>
</feature>
<dbReference type="Pfam" id="PF00892">
    <property type="entry name" value="EamA"/>
    <property type="match status" value="2"/>
</dbReference>
<dbReference type="InterPro" id="IPR050638">
    <property type="entry name" value="AA-Vitamin_Transporters"/>
</dbReference>
<proteinExistence type="predicted"/>
<dbReference type="PANTHER" id="PTHR32322:SF18">
    <property type="entry name" value="S-ADENOSYLMETHIONINE_S-ADENOSYLHOMOCYSTEINE TRANSPORTER"/>
    <property type="match status" value="1"/>
</dbReference>
<evidence type="ECO:0000259" key="7">
    <source>
        <dbReference type="Pfam" id="PF00892"/>
    </source>
</evidence>
<evidence type="ECO:0000256" key="5">
    <source>
        <dbReference type="ARBA" id="ARBA00023136"/>
    </source>
</evidence>
<feature type="domain" description="EamA" evidence="7">
    <location>
        <begin position="161"/>
        <end position="296"/>
    </location>
</feature>
<dbReference type="GO" id="GO:0005886">
    <property type="term" value="C:plasma membrane"/>
    <property type="evidence" value="ECO:0007669"/>
    <property type="project" value="UniProtKB-SubCell"/>
</dbReference>
<name>A0A7W8JZ00_9DEIO</name>
<dbReference type="PANTHER" id="PTHR32322">
    <property type="entry name" value="INNER MEMBRANE TRANSPORTER"/>
    <property type="match status" value="1"/>
</dbReference>
<keyword evidence="2" id="KW-1003">Cell membrane</keyword>
<organism evidence="8 9">
    <name type="scientific">Deinococcus humi</name>
    <dbReference type="NCBI Taxonomy" id="662880"/>
    <lineage>
        <taxon>Bacteria</taxon>
        <taxon>Thermotogati</taxon>
        <taxon>Deinococcota</taxon>
        <taxon>Deinococci</taxon>
        <taxon>Deinococcales</taxon>
        <taxon>Deinococcaceae</taxon>
        <taxon>Deinococcus</taxon>
    </lineage>
</organism>
<reference evidence="8 9" key="1">
    <citation type="submission" date="2020-08" db="EMBL/GenBank/DDBJ databases">
        <title>Genomic Encyclopedia of Type Strains, Phase IV (KMG-IV): sequencing the most valuable type-strain genomes for metagenomic binning, comparative biology and taxonomic classification.</title>
        <authorList>
            <person name="Goeker M."/>
        </authorList>
    </citation>
    <scope>NUCLEOTIDE SEQUENCE [LARGE SCALE GENOMIC DNA]</scope>
    <source>
        <strain evidence="8 9">DSM 27939</strain>
    </source>
</reference>
<dbReference type="Proteomes" id="UP000552709">
    <property type="component" value="Unassembled WGS sequence"/>
</dbReference>
<feature type="transmembrane region" description="Helical" evidence="6">
    <location>
        <begin position="255"/>
        <end position="274"/>
    </location>
</feature>
<feature type="transmembrane region" description="Helical" evidence="6">
    <location>
        <begin position="43"/>
        <end position="63"/>
    </location>
</feature>
<feature type="transmembrane region" description="Helical" evidence="6">
    <location>
        <begin position="75"/>
        <end position="97"/>
    </location>
</feature>